<dbReference type="AlphaFoldDB" id="A0A1G5RXV5"/>
<dbReference type="InterPro" id="IPR007325">
    <property type="entry name" value="KFase/CYL"/>
</dbReference>
<protein>
    <submittedName>
        <fullName evidence="1">Kynurenine formamidase</fullName>
    </submittedName>
</protein>
<dbReference type="STRING" id="1120920.SAMN03080599_01195"/>
<evidence type="ECO:0000313" key="1">
    <source>
        <dbReference type="EMBL" id="SCZ78291.1"/>
    </source>
</evidence>
<accession>A0A1G5RXV5</accession>
<sequence length="193" mass="21315">MWIDLTVAVTPELSEKARANEKMTAFGHLGTHFDVMNLTFPLENARRSGLVLDVTEVAFTGQEVSLSAEALNLVQEGDFVIFRTGRIENVAYGSEAYFGIHPQLEHSLIDALIEKKVAMIGIDAAGIRRGSEHTPMDQYCADRGVFVVENLCNLGALLQGQKHARFEIFTFPIKFEGMSGLPCRVMALVEDVI</sequence>
<name>A0A1G5RXV5_9FIRM</name>
<dbReference type="GO" id="GO:0004061">
    <property type="term" value="F:arylformamidase activity"/>
    <property type="evidence" value="ECO:0007669"/>
    <property type="project" value="InterPro"/>
</dbReference>
<reference evidence="1 2" key="1">
    <citation type="submission" date="2016-10" db="EMBL/GenBank/DDBJ databases">
        <authorList>
            <person name="de Groot N.N."/>
        </authorList>
    </citation>
    <scope>NUCLEOTIDE SEQUENCE [LARGE SCALE GENOMIC DNA]</scope>
    <source>
        <strain evidence="1 2">DSM 2784</strain>
    </source>
</reference>
<dbReference type="Pfam" id="PF04199">
    <property type="entry name" value="Cyclase"/>
    <property type="match status" value="1"/>
</dbReference>
<dbReference type="InterPro" id="IPR037175">
    <property type="entry name" value="KFase_sf"/>
</dbReference>
<dbReference type="GO" id="GO:0019441">
    <property type="term" value="P:L-tryptophan catabolic process to kynurenine"/>
    <property type="evidence" value="ECO:0007669"/>
    <property type="project" value="InterPro"/>
</dbReference>
<dbReference type="OrthoDB" id="1118163at2"/>
<dbReference type="RefSeq" id="WP_092589983.1">
    <property type="nucleotide sequence ID" value="NZ_FMWL01000004.1"/>
</dbReference>
<dbReference type="Gene3D" id="3.50.30.50">
    <property type="entry name" value="Putative cyclase"/>
    <property type="match status" value="1"/>
</dbReference>
<keyword evidence="2" id="KW-1185">Reference proteome</keyword>
<dbReference type="EMBL" id="FMWL01000004">
    <property type="protein sequence ID" value="SCZ78291.1"/>
    <property type="molecule type" value="Genomic_DNA"/>
</dbReference>
<gene>
    <name evidence="1" type="ORF">SAMN03080599_01195</name>
</gene>
<proteinExistence type="predicted"/>
<dbReference type="SUPFAM" id="SSF102198">
    <property type="entry name" value="Putative cyclase"/>
    <property type="match status" value="1"/>
</dbReference>
<dbReference type="Proteomes" id="UP000199208">
    <property type="component" value="Unassembled WGS sequence"/>
</dbReference>
<organism evidence="1 2">
    <name type="scientific">Acidaminobacter hydrogenoformans DSM 2784</name>
    <dbReference type="NCBI Taxonomy" id="1120920"/>
    <lineage>
        <taxon>Bacteria</taxon>
        <taxon>Bacillati</taxon>
        <taxon>Bacillota</taxon>
        <taxon>Clostridia</taxon>
        <taxon>Peptostreptococcales</taxon>
        <taxon>Acidaminobacteraceae</taxon>
        <taxon>Acidaminobacter</taxon>
    </lineage>
</organism>
<evidence type="ECO:0000313" key="2">
    <source>
        <dbReference type="Proteomes" id="UP000199208"/>
    </source>
</evidence>